<feature type="transmembrane region" description="Helical" evidence="11">
    <location>
        <begin position="106"/>
        <end position="123"/>
    </location>
</feature>
<feature type="transmembrane region" description="Helical" evidence="11">
    <location>
        <begin position="578"/>
        <end position="598"/>
    </location>
</feature>
<feature type="transmembrane region" description="Helical" evidence="11">
    <location>
        <begin position="843"/>
        <end position="865"/>
    </location>
</feature>
<evidence type="ECO:0000313" key="18">
    <source>
        <dbReference type="Proteomes" id="UP001558481"/>
    </source>
</evidence>
<feature type="transmembrane region" description="Helical" evidence="11">
    <location>
        <begin position="636"/>
        <end position="654"/>
    </location>
</feature>
<evidence type="ECO:0000256" key="4">
    <source>
        <dbReference type="ARBA" id="ARBA00022475"/>
    </source>
</evidence>
<keyword evidence="3" id="KW-0050">Antiport</keyword>
<reference evidence="17 18" key="1">
    <citation type="journal article" date="2024" name="Fungal Genet. Biol.">
        <title>The porcine skin microbiome exhibits broad fungal antagonism.</title>
        <authorList>
            <person name="De La Cruz K.F."/>
            <person name="Townsend E.C."/>
            <person name="Alex Cheong J.Z."/>
            <person name="Salamzade R."/>
            <person name="Liu A."/>
            <person name="Sandstrom S."/>
            <person name="Davila E."/>
            <person name="Huang L."/>
            <person name="Xu K.H."/>
            <person name="Wu S.Y."/>
            <person name="Meudt J.J."/>
            <person name="Shanmuganayagam D."/>
            <person name="Gibson A.L.F."/>
            <person name="Kalan L.R."/>
        </authorList>
    </citation>
    <scope>NUCLEOTIDE SEQUENCE [LARGE SCALE GENOMIC DNA]</scope>
    <source>
        <strain evidence="17 18">LK2625</strain>
    </source>
</reference>
<feature type="transmembrane region" description="Helical" evidence="11">
    <location>
        <begin position="613"/>
        <end position="629"/>
    </location>
</feature>
<feature type="transmembrane region" description="Helical" evidence="11">
    <location>
        <begin position="507"/>
        <end position="532"/>
    </location>
</feature>
<evidence type="ECO:0000256" key="9">
    <source>
        <dbReference type="RuleBase" id="RU000320"/>
    </source>
</evidence>
<feature type="transmembrane region" description="Helical" evidence="11">
    <location>
        <begin position="948"/>
        <end position="970"/>
    </location>
</feature>
<keyword evidence="18" id="KW-1185">Reference proteome</keyword>
<dbReference type="Pfam" id="PF04039">
    <property type="entry name" value="MnhB"/>
    <property type="match status" value="1"/>
</dbReference>
<feature type="transmembrane region" description="Helical" evidence="11">
    <location>
        <begin position="660"/>
        <end position="679"/>
    </location>
</feature>
<keyword evidence="7" id="KW-0406">Ion transport</keyword>
<dbReference type="Pfam" id="PF20501">
    <property type="entry name" value="MbhE"/>
    <property type="match status" value="1"/>
</dbReference>
<protein>
    <submittedName>
        <fullName evidence="17">Na+/H+ antiporter subunit A</fullName>
    </submittedName>
</protein>
<evidence type="ECO:0000256" key="3">
    <source>
        <dbReference type="ARBA" id="ARBA00022449"/>
    </source>
</evidence>
<keyword evidence="5 9" id="KW-0812">Transmembrane</keyword>
<dbReference type="Pfam" id="PF00662">
    <property type="entry name" value="Proton_antipo_N"/>
    <property type="match status" value="1"/>
</dbReference>
<evidence type="ECO:0000256" key="2">
    <source>
        <dbReference type="ARBA" id="ARBA00022448"/>
    </source>
</evidence>
<evidence type="ECO:0000259" key="14">
    <source>
        <dbReference type="Pfam" id="PF04039"/>
    </source>
</evidence>
<feature type="transmembrane region" description="Helical" evidence="11">
    <location>
        <begin position="159"/>
        <end position="180"/>
    </location>
</feature>
<evidence type="ECO:0000259" key="16">
    <source>
        <dbReference type="Pfam" id="PF20501"/>
    </source>
</evidence>
<feature type="transmembrane region" description="Helical" evidence="11">
    <location>
        <begin position="903"/>
        <end position="928"/>
    </location>
</feature>
<feature type="transmembrane region" description="Helical" evidence="11">
    <location>
        <begin position="270"/>
        <end position="291"/>
    </location>
</feature>
<accession>A0ABV3UZH0</accession>
<keyword evidence="6 11" id="KW-1133">Transmembrane helix</keyword>
<feature type="transmembrane region" description="Helical" evidence="11">
    <location>
        <begin position="699"/>
        <end position="717"/>
    </location>
</feature>
<feature type="transmembrane region" description="Helical" evidence="11">
    <location>
        <begin position="129"/>
        <end position="147"/>
    </location>
</feature>
<proteinExistence type="predicted"/>
<keyword evidence="2" id="KW-0813">Transport</keyword>
<evidence type="ECO:0000259" key="12">
    <source>
        <dbReference type="Pfam" id="PF00361"/>
    </source>
</evidence>
<feature type="domain" description="NADH-Ubiquinone oxidoreductase (complex I) chain 5 N-terminal" evidence="13">
    <location>
        <begin position="64"/>
        <end position="103"/>
    </location>
</feature>
<evidence type="ECO:0000259" key="13">
    <source>
        <dbReference type="Pfam" id="PF00662"/>
    </source>
</evidence>
<feature type="transmembrane region" description="Helical" evidence="11">
    <location>
        <begin position="77"/>
        <end position="99"/>
    </location>
</feature>
<keyword evidence="8 11" id="KW-0472">Membrane</keyword>
<evidence type="ECO:0000256" key="1">
    <source>
        <dbReference type="ARBA" id="ARBA00004651"/>
    </source>
</evidence>
<organism evidence="17 18">
    <name type="scientific">Kocuria carniphila</name>
    <dbReference type="NCBI Taxonomy" id="262208"/>
    <lineage>
        <taxon>Bacteria</taxon>
        <taxon>Bacillati</taxon>
        <taxon>Actinomycetota</taxon>
        <taxon>Actinomycetes</taxon>
        <taxon>Micrococcales</taxon>
        <taxon>Micrococcaceae</taxon>
        <taxon>Kocuria</taxon>
    </lineage>
</organism>
<evidence type="ECO:0000259" key="15">
    <source>
        <dbReference type="Pfam" id="PF13244"/>
    </source>
</evidence>
<comment type="caution">
    <text evidence="17">The sequence shown here is derived from an EMBL/GenBank/DDBJ whole genome shotgun (WGS) entry which is preliminary data.</text>
</comment>
<feature type="transmembrane region" description="Helical" evidence="11">
    <location>
        <begin position="407"/>
        <end position="427"/>
    </location>
</feature>
<feature type="region of interest" description="Disordered" evidence="10">
    <location>
        <begin position="985"/>
        <end position="1038"/>
    </location>
</feature>
<gene>
    <name evidence="17" type="ORF">VVR66_03870</name>
</gene>
<feature type="domain" description="MrpA C-terminal/MbhD" evidence="15">
    <location>
        <begin position="620"/>
        <end position="683"/>
    </location>
</feature>
<evidence type="ECO:0000256" key="11">
    <source>
        <dbReference type="SAM" id="Phobius"/>
    </source>
</evidence>
<feature type="domain" description="NADH:quinone oxidoreductase/Mrp antiporter transmembrane" evidence="12">
    <location>
        <begin position="126"/>
        <end position="417"/>
    </location>
</feature>
<evidence type="ECO:0000256" key="7">
    <source>
        <dbReference type="ARBA" id="ARBA00023065"/>
    </source>
</evidence>
<feature type="transmembrane region" description="Helical" evidence="11">
    <location>
        <begin position="368"/>
        <end position="387"/>
    </location>
</feature>
<dbReference type="InterPro" id="IPR050616">
    <property type="entry name" value="CPA3_Na-H_Antiporter_A"/>
</dbReference>
<dbReference type="RefSeq" id="WP_368628980.1">
    <property type="nucleotide sequence ID" value="NZ_JAYWLU010000003.1"/>
</dbReference>
<dbReference type="PANTHER" id="PTHR43373:SF1">
    <property type="entry name" value="NA(+)_H(+) ANTIPORTER SUBUNIT A"/>
    <property type="match status" value="1"/>
</dbReference>
<sequence>MLAVLLLHGLAALCAPAILKRTGRSGFYAVALVPLGSLIWLFTQTPRVYGESGEWYSTLEWIPQLGITLAFRMDALAYMMSLLILGVGALVLIYCALYFKSDADGIGAFAAQLVAFAGAMFGLVTADDLLVLFVFWEITSVLSFLLISYSRTKLAARRAALQALVITTAGGLAMLVGMIMLGEAAGTYRVSQIVDAAPELMATSATLNAAIILILAGAISKSALFPTHFWLPAAMAAPTPVSAYLHAAAMVKAGIYLVARFAPGFAATEWWLPVTVSLGLATMIFGGWVALRQFDLKLILAYGTVSQLGFITAVISFGSADTAMAGMGMVMAHGLFKATLFLCVGIIDHQAGTRDIRRLSGVGRSAPKLFVVSLIGAASMAGVPPLFGFVTKEAVLTALVDHSAEPLGMIMLVGVVIGSILTFAYSARFMWGGFARKPGQFSELDTAEDGQSVIGDFKPVPWGFILAPAVLAVLTVVFGLYPKPMEAGIKPYQEEFSDAAESGVHLVLWHGFTVALGLSALIIALGAVLYFARRPVGQFQDRLPEVPTGDFVYRKIINALDLVAVWVTGRTQRGSLKFYLSVILVTAIVVPLIALFWYETPPLADTRYADSPGQLVTGIAMIVAALLVLTAGKRFLAVLLVSVTGYGLALIFALQGAPDLALTQTLVETIMLVAFVLALRSLPGPLWNRRPAGRKAFRVIFAVAFGLFMMALAAFSISSRSAERISLDLPRLAYEEGDGANVVNVILVDIRAWDTFGEITVLVVAATGIASLIFVKSRGDRLRSERHQLDTSELKMIRTMNAAAHSQNVNTEQLDLARRFSSRPDADPFILAGRTLAPERRSIIFEVIARLLFHTFMMVSIYLLIAGHNDPGGGFAGGLMAALALTLRYLAGGRYELERATPVNAGWMLGAGLAIASLYSIVPVLFGGTVMQSYTFEWDMIVFGHVKFVTSVIFDIGVYLIVIGLVLDILRSLGGRIDERKEREAFDGTTKKGGGSRIRVTRSGPSVSAQRVGDSASATTSNGPGASATGGNPTEVQG</sequence>
<dbReference type="InterPro" id="IPR046806">
    <property type="entry name" value="MrpA_C/MbhE"/>
</dbReference>
<evidence type="ECO:0000256" key="5">
    <source>
        <dbReference type="ARBA" id="ARBA00022692"/>
    </source>
</evidence>
<dbReference type="Pfam" id="PF13244">
    <property type="entry name" value="MbhD"/>
    <property type="match status" value="1"/>
</dbReference>
<dbReference type="PANTHER" id="PTHR43373">
    <property type="entry name" value="NA(+)/H(+) ANTIPORTER SUBUNIT"/>
    <property type="match status" value="1"/>
</dbReference>
<dbReference type="Pfam" id="PF00361">
    <property type="entry name" value="Proton_antipo_M"/>
    <property type="match status" value="1"/>
</dbReference>
<feature type="transmembrane region" description="Helical" evidence="11">
    <location>
        <begin position="298"/>
        <end position="317"/>
    </location>
</feature>
<evidence type="ECO:0000313" key="17">
    <source>
        <dbReference type="EMBL" id="MEX3593846.1"/>
    </source>
</evidence>
<dbReference type="Proteomes" id="UP001558481">
    <property type="component" value="Unassembled WGS sequence"/>
</dbReference>
<evidence type="ECO:0000256" key="10">
    <source>
        <dbReference type="SAM" id="MobiDB-lite"/>
    </source>
</evidence>
<dbReference type="InterPro" id="IPR025383">
    <property type="entry name" value="MrpA_C/MbhD"/>
</dbReference>
<dbReference type="PRINTS" id="PR01434">
    <property type="entry name" value="NADHDHGNASE5"/>
</dbReference>
<feature type="transmembrane region" description="Helical" evidence="11">
    <location>
        <begin position="871"/>
        <end position="891"/>
    </location>
</feature>
<dbReference type="EMBL" id="JAYWLU010000003">
    <property type="protein sequence ID" value="MEX3593846.1"/>
    <property type="molecule type" value="Genomic_DNA"/>
</dbReference>
<feature type="transmembrane region" description="Helical" evidence="11">
    <location>
        <begin position="323"/>
        <end position="347"/>
    </location>
</feature>
<feature type="domain" description="MrpA C-terminal/MbhE" evidence="16">
    <location>
        <begin position="695"/>
        <end position="773"/>
    </location>
</feature>
<feature type="transmembrane region" description="Helical" evidence="11">
    <location>
        <begin position="460"/>
        <end position="481"/>
    </location>
</feature>
<name>A0ABV3UZH0_9MICC</name>
<dbReference type="InterPro" id="IPR001750">
    <property type="entry name" value="ND/Mrp_TM"/>
</dbReference>
<feature type="transmembrane region" description="Helical" evidence="11">
    <location>
        <begin position="26"/>
        <end position="43"/>
    </location>
</feature>
<comment type="subcellular location">
    <subcellularLocation>
        <location evidence="1">Cell membrane</location>
        <topology evidence="1">Multi-pass membrane protein</topology>
    </subcellularLocation>
    <subcellularLocation>
        <location evidence="9">Membrane</location>
        <topology evidence="9">Multi-pass membrane protein</topology>
    </subcellularLocation>
</comment>
<feature type="domain" description="Na+/H+ antiporter MnhB subunit-related protein" evidence="14">
    <location>
        <begin position="844"/>
        <end position="967"/>
    </location>
</feature>
<evidence type="ECO:0000256" key="8">
    <source>
        <dbReference type="ARBA" id="ARBA00023136"/>
    </source>
</evidence>
<dbReference type="InterPro" id="IPR001516">
    <property type="entry name" value="Proton_antipo_N"/>
</dbReference>
<feature type="transmembrane region" description="Helical" evidence="11">
    <location>
        <begin position="200"/>
        <end position="220"/>
    </location>
</feature>
<evidence type="ECO:0000256" key="6">
    <source>
        <dbReference type="ARBA" id="ARBA00022989"/>
    </source>
</evidence>
<feature type="compositionally biased region" description="Polar residues" evidence="10">
    <location>
        <begin position="1016"/>
        <end position="1038"/>
    </location>
</feature>
<dbReference type="NCBIfam" id="NF009284">
    <property type="entry name" value="PRK12644.1"/>
    <property type="match status" value="1"/>
</dbReference>
<keyword evidence="4" id="KW-1003">Cell membrane</keyword>
<feature type="transmembrane region" description="Helical" evidence="11">
    <location>
        <begin position="756"/>
        <end position="775"/>
    </location>
</feature>
<dbReference type="InterPro" id="IPR007182">
    <property type="entry name" value="MnhB"/>
</dbReference>